<evidence type="ECO:0000256" key="1">
    <source>
        <dbReference type="SAM" id="SignalP"/>
    </source>
</evidence>
<feature type="chain" id="PRO_5031544665" description="Thioredoxin domain-containing protein" evidence="1">
    <location>
        <begin position="21"/>
        <end position="200"/>
    </location>
</feature>
<dbReference type="EMBL" id="HBEG01006153">
    <property type="protein sequence ID" value="CAD8347922.1"/>
    <property type="molecule type" value="Transcribed_RNA"/>
</dbReference>
<gene>
    <name evidence="3" type="ORF">PBAH0796_LOCUS3661</name>
</gene>
<dbReference type="AlphaFoldDB" id="A0A7R9ZYQ8"/>
<feature type="signal peptide" evidence="1">
    <location>
        <begin position="1"/>
        <end position="20"/>
    </location>
</feature>
<proteinExistence type="predicted"/>
<keyword evidence="1" id="KW-0732">Signal</keyword>
<organism evidence="3">
    <name type="scientific">Pyrodinium bahamense</name>
    <dbReference type="NCBI Taxonomy" id="73915"/>
    <lineage>
        <taxon>Eukaryota</taxon>
        <taxon>Sar</taxon>
        <taxon>Alveolata</taxon>
        <taxon>Dinophyceae</taxon>
        <taxon>Gonyaulacales</taxon>
        <taxon>Pyrocystaceae</taxon>
        <taxon>Pyrodinium</taxon>
    </lineage>
</organism>
<accession>A0A7R9ZYQ8</accession>
<dbReference type="InterPro" id="IPR036249">
    <property type="entry name" value="Thioredoxin-like_sf"/>
</dbReference>
<dbReference type="InterPro" id="IPR013766">
    <property type="entry name" value="Thioredoxin_domain"/>
</dbReference>
<dbReference type="CDD" id="cd01659">
    <property type="entry name" value="TRX_superfamily"/>
    <property type="match status" value="1"/>
</dbReference>
<feature type="domain" description="Thioredoxin" evidence="2">
    <location>
        <begin position="48"/>
        <end position="194"/>
    </location>
</feature>
<dbReference type="Gene3D" id="3.40.30.10">
    <property type="entry name" value="Glutaredoxin"/>
    <property type="match status" value="1"/>
</dbReference>
<protein>
    <recommendedName>
        <fullName evidence="2">Thioredoxin domain-containing protein</fullName>
    </recommendedName>
</protein>
<dbReference type="SUPFAM" id="SSF52833">
    <property type="entry name" value="Thioredoxin-like"/>
    <property type="match status" value="1"/>
</dbReference>
<evidence type="ECO:0000313" key="3">
    <source>
        <dbReference type="EMBL" id="CAD8347922.1"/>
    </source>
</evidence>
<name>A0A7R9ZYQ8_9DINO</name>
<sequence>MASGWALCGVLASLALSALTTPVGDRRMEVLELPRASPEDGPLHPRCLPMPSGTPQENATVLLRGSVTSPVQLAAEIQEVTHDRLFQAMQESHVFVSLYTSWCPTCQLWLLEGGPLEQLARLVHERGLEDTVRVLKLNIDTQGVDRRALRNAGFRFDYVPAIFAIKRGRRPALYTGTSLDGATAIFAWIESTLELNASQV</sequence>
<evidence type="ECO:0000259" key="2">
    <source>
        <dbReference type="PROSITE" id="PS51352"/>
    </source>
</evidence>
<reference evidence="3" key="1">
    <citation type="submission" date="2021-01" db="EMBL/GenBank/DDBJ databases">
        <authorList>
            <person name="Corre E."/>
            <person name="Pelletier E."/>
            <person name="Niang G."/>
            <person name="Scheremetjew M."/>
            <person name="Finn R."/>
            <person name="Kale V."/>
            <person name="Holt S."/>
            <person name="Cochrane G."/>
            <person name="Meng A."/>
            <person name="Brown T."/>
            <person name="Cohen L."/>
        </authorList>
    </citation>
    <scope>NUCLEOTIDE SEQUENCE</scope>
    <source>
        <strain evidence="3">Pbaha01</strain>
    </source>
</reference>
<dbReference type="PROSITE" id="PS51352">
    <property type="entry name" value="THIOREDOXIN_2"/>
    <property type="match status" value="1"/>
</dbReference>